<feature type="region of interest" description="Disordered" evidence="1">
    <location>
        <begin position="1"/>
        <end position="147"/>
    </location>
</feature>
<proteinExistence type="predicted"/>
<feature type="compositionally biased region" description="Basic and acidic residues" evidence="1">
    <location>
        <begin position="12"/>
        <end position="40"/>
    </location>
</feature>
<comment type="caution">
    <text evidence="2">The sequence shown here is derived from an EMBL/GenBank/DDBJ whole genome shotgun (WGS) entry which is preliminary data.</text>
</comment>
<accession>A0AAE1JZ37</accession>
<dbReference type="Proteomes" id="UP001286313">
    <property type="component" value="Unassembled WGS sequence"/>
</dbReference>
<evidence type="ECO:0000256" key="1">
    <source>
        <dbReference type="SAM" id="MobiDB-lite"/>
    </source>
</evidence>
<name>A0AAE1JZ37_PETCI</name>
<feature type="compositionally biased region" description="Basic and acidic residues" evidence="1">
    <location>
        <begin position="103"/>
        <end position="118"/>
    </location>
</feature>
<protein>
    <submittedName>
        <fullName evidence="2">Uncharacterized protein</fullName>
    </submittedName>
</protein>
<evidence type="ECO:0000313" key="3">
    <source>
        <dbReference type="Proteomes" id="UP001286313"/>
    </source>
</evidence>
<gene>
    <name evidence="2" type="ORF">Pcinc_034479</name>
</gene>
<evidence type="ECO:0000313" key="2">
    <source>
        <dbReference type="EMBL" id="KAK3859403.1"/>
    </source>
</evidence>
<keyword evidence="3" id="KW-1185">Reference proteome</keyword>
<organism evidence="2 3">
    <name type="scientific">Petrolisthes cinctipes</name>
    <name type="common">Flat porcelain crab</name>
    <dbReference type="NCBI Taxonomy" id="88211"/>
    <lineage>
        <taxon>Eukaryota</taxon>
        <taxon>Metazoa</taxon>
        <taxon>Ecdysozoa</taxon>
        <taxon>Arthropoda</taxon>
        <taxon>Crustacea</taxon>
        <taxon>Multicrustacea</taxon>
        <taxon>Malacostraca</taxon>
        <taxon>Eumalacostraca</taxon>
        <taxon>Eucarida</taxon>
        <taxon>Decapoda</taxon>
        <taxon>Pleocyemata</taxon>
        <taxon>Anomura</taxon>
        <taxon>Galatheoidea</taxon>
        <taxon>Porcellanidae</taxon>
        <taxon>Petrolisthes</taxon>
    </lineage>
</organism>
<dbReference type="AlphaFoldDB" id="A0AAE1JZ37"/>
<dbReference type="EMBL" id="JAWQEG010005032">
    <property type="protein sequence ID" value="KAK3859403.1"/>
    <property type="molecule type" value="Genomic_DNA"/>
</dbReference>
<reference evidence="2" key="1">
    <citation type="submission" date="2023-10" db="EMBL/GenBank/DDBJ databases">
        <title>Genome assemblies of two species of porcelain crab, Petrolisthes cinctipes and Petrolisthes manimaculis (Anomura: Porcellanidae).</title>
        <authorList>
            <person name="Angst P."/>
        </authorList>
    </citation>
    <scope>NUCLEOTIDE SEQUENCE</scope>
    <source>
        <strain evidence="2">PB745_01</strain>
        <tissue evidence="2">Gill</tissue>
    </source>
</reference>
<sequence length="147" mass="16817">METVHGVTRLKIRGDVKKARWRKTENITGRSRRDSEEDGHNISSRKGYRQKEDGSKEREEEEGVTVAERQRVKTRNMGNGKGNAGRKTNKHREIDGHNQQVDGNKKHGEEKEEQRGSKADTLNFPEPPNVRPDPTLRKHNAAPLYPS</sequence>
<feature type="compositionally biased region" description="Basic and acidic residues" evidence="1">
    <location>
        <begin position="49"/>
        <end position="58"/>
    </location>
</feature>